<dbReference type="SUPFAM" id="SSF56219">
    <property type="entry name" value="DNase I-like"/>
    <property type="match status" value="1"/>
</dbReference>
<dbReference type="Gene3D" id="3.60.10.10">
    <property type="entry name" value="Endonuclease/exonuclease/phosphatase"/>
    <property type="match status" value="1"/>
</dbReference>
<name>A0A0R2HPE2_9FIRM</name>
<dbReference type="PANTHER" id="PTHR12121:SF36">
    <property type="entry name" value="ENDONUCLEASE_EXONUCLEASE_PHOSPHATASE DOMAIN-CONTAINING PROTEIN"/>
    <property type="match status" value="1"/>
</dbReference>
<dbReference type="RefSeq" id="WP_080703152.1">
    <property type="nucleotide sequence ID" value="NZ_KL370857.1"/>
</dbReference>
<dbReference type="InterPro" id="IPR050410">
    <property type="entry name" value="CCR4/nocturin_mRNA_transcr"/>
</dbReference>
<dbReference type="InterPro" id="IPR005135">
    <property type="entry name" value="Endo/exonuclease/phosphatase"/>
</dbReference>
<comment type="caution">
    <text evidence="2">The sequence shown here is derived from an EMBL/GenBank/DDBJ whole genome shotgun (WGS) entry which is preliminary data.</text>
</comment>
<evidence type="ECO:0000313" key="3">
    <source>
        <dbReference type="Proteomes" id="UP000051841"/>
    </source>
</evidence>
<sequence length="282" mass="33348">MITFYLLNYFIRSHIRLINHDLPNIKKTSQLRIMSTNLLVRYKAWGGRPVKPRASLFLSLVDKTSPDVLCVQEMCMSWFCILSRHLPKRYRIVQPLRSYISVRMTNLIYDSDRFILRFSKSIRFKKGLIPQTRRMTYAIFEDKSTHKTFIVISTHLSLIFPRTMNKDLKIMKSQAKELIKLVSELKKYQCPIYIGGDFNAKERLGKERFGDASEIYDYLSSALTDARYNTTEYHHGKGRRQHTPMRDHIFSTEKSVNHFYDLSIHELDSMSDHYPIFIDTDL</sequence>
<evidence type="ECO:0000259" key="1">
    <source>
        <dbReference type="Pfam" id="PF14529"/>
    </source>
</evidence>
<dbReference type="EMBL" id="JQBL01000001">
    <property type="protein sequence ID" value="KRN51514.1"/>
    <property type="molecule type" value="Genomic_DNA"/>
</dbReference>
<protein>
    <recommendedName>
        <fullName evidence="1">Endonuclease/exonuclease/phosphatase domain-containing protein</fullName>
    </recommendedName>
</protein>
<dbReference type="InterPro" id="IPR036691">
    <property type="entry name" value="Endo/exonu/phosph_ase_sf"/>
</dbReference>
<reference evidence="2 3" key="1">
    <citation type="journal article" date="2015" name="Genome Announc.">
        <title>Expanding the biotechnology potential of lactobacilli through comparative genomics of 213 strains and associated genera.</title>
        <authorList>
            <person name="Sun Z."/>
            <person name="Harris H.M."/>
            <person name="McCann A."/>
            <person name="Guo C."/>
            <person name="Argimon S."/>
            <person name="Zhang W."/>
            <person name="Yang X."/>
            <person name="Jeffery I.B."/>
            <person name="Cooney J.C."/>
            <person name="Kagawa T.F."/>
            <person name="Liu W."/>
            <person name="Song Y."/>
            <person name="Salvetti E."/>
            <person name="Wrobel A."/>
            <person name="Rasinkangas P."/>
            <person name="Parkhill J."/>
            <person name="Rea M.C."/>
            <person name="O'Sullivan O."/>
            <person name="Ritari J."/>
            <person name="Douillard F.P."/>
            <person name="Paul Ross R."/>
            <person name="Yang R."/>
            <person name="Briner A.E."/>
            <person name="Felis G.E."/>
            <person name="de Vos W.M."/>
            <person name="Barrangou R."/>
            <person name="Klaenhammer T.R."/>
            <person name="Caufield P.W."/>
            <person name="Cui Y."/>
            <person name="Zhang H."/>
            <person name="O'Toole P.W."/>
        </authorList>
    </citation>
    <scope>NUCLEOTIDE SEQUENCE [LARGE SCALE GENOMIC DNA]</scope>
    <source>
        <strain evidence="2 3">DSM 20405</strain>
    </source>
</reference>
<gene>
    <name evidence="2" type="ORF">IV49_GL000132</name>
</gene>
<dbReference type="Proteomes" id="UP000051841">
    <property type="component" value="Unassembled WGS sequence"/>
</dbReference>
<dbReference type="PATRIC" id="fig|1410657.5.peg.134"/>
<feature type="domain" description="Endonuclease/exonuclease/phosphatase" evidence="1">
    <location>
        <begin position="172"/>
        <end position="277"/>
    </location>
</feature>
<dbReference type="GO" id="GO:0000175">
    <property type="term" value="F:3'-5'-RNA exonuclease activity"/>
    <property type="evidence" value="ECO:0007669"/>
    <property type="project" value="TreeGrafter"/>
</dbReference>
<organism evidence="2 3">
    <name type="scientific">Kandleria vitulina DSM 20405</name>
    <dbReference type="NCBI Taxonomy" id="1410657"/>
    <lineage>
        <taxon>Bacteria</taxon>
        <taxon>Bacillati</taxon>
        <taxon>Bacillota</taxon>
        <taxon>Erysipelotrichia</taxon>
        <taxon>Erysipelotrichales</taxon>
        <taxon>Coprobacillaceae</taxon>
        <taxon>Kandleria</taxon>
    </lineage>
</organism>
<evidence type="ECO:0000313" key="2">
    <source>
        <dbReference type="EMBL" id="KRN51514.1"/>
    </source>
</evidence>
<keyword evidence="3" id="KW-1185">Reference proteome</keyword>
<dbReference type="PANTHER" id="PTHR12121">
    <property type="entry name" value="CARBON CATABOLITE REPRESSOR PROTEIN 4"/>
    <property type="match status" value="1"/>
</dbReference>
<dbReference type="Pfam" id="PF14529">
    <property type="entry name" value="Exo_endo_phos_2"/>
    <property type="match status" value="1"/>
</dbReference>
<accession>A0A0R2HPE2</accession>
<proteinExistence type="predicted"/>
<dbReference type="AlphaFoldDB" id="A0A0R2HPE2"/>